<comment type="caution">
    <text evidence="3">The sequence shown here is derived from an EMBL/GenBank/DDBJ whole genome shotgun (WGS) entry which is preliminary data.</text>
</comment>
<gene>
    <name evidence="3" type="ORF">IQ241_04475</name>
</gene>
<evidence type="ECO:0000313" key="4">
    <source>
        <dbReference type="Proteomes" id="UP000636505"/>
    </source>
</evidence>
<name>A0A8J7A9L3_9CYAN</name>
<feature type="compositionally biased region" description="Polar residues" evidence="1">
    <location>
        <begin position="393"/>
        <end position="405"/>
    </location>
</feature>
<organism evidence="3 4">
    <name type="scientific">Vasconcelosia minhoensis LEGE 07310</name>
    <dbReference type="NCBI Taxonomy" id="915328"/>
    <lineage>
        <taxon>Bacteria</taxon>
        <taxon>Bacillati</taxon>
        <taxon>Cyanobacteriota</taxon>
        <taxon>Cyanophyceae</taxon>
        <taxon>Nodosilineales</taxon>
        <taxon>Cymatolegaceae</taxon>
        <taxon>Vasconcelosia</taxon>
        <taxon>Vasconcelosia minhoensis</taxon>
    </lineage>
</organism>
<keyword evidence="2" id="KW-0812">Transmembrane</keyword>
<keyword evidence="2" id="KW-1133">Transmembrane helix</keyword>
<feature type="transmembrane region" description="Helical" evidence="2">
    <location>
        <begin position="50"/>
        <end position="71"/>
    </location>
</feature>
<feature type="region of interest" description="Disordered" evidence="1">
    <location>
        <begin position="393"/>
        <end position="428"/>
    </location>
</feature>
<dbReference type="NCBIfam" id="NF038301">
    <property type="entry name" value="EPS_HpsA"/>
    <property type="match status" value="1"/>
</dbReference>
<evidence type="ECO:0000256" key="1">
    <source>
        <dbReference type="SAM" id="MobiDB-lite"/>
    </source>
</evidence>
<evidence type="ECO:0000256" key="2">
    <source>
        <dbReference type="SAM" id="Phobius"/>
    </source>
</evidence>
<dbReference type="EMBL" id="JADEXG010000007">
    <property type="protein sequence ID" value="MBE9076556.1"/>
    <property type="molecule type" value="Genomic_DNA"/>
</dbReference>
<evidence type="ECO:0000313" key="3">
    <source>
        <dbReference type="EMBL" id="MBE9076556.1"/>
    </source>
</evidence>
<accession>A0A8J7A9L3</accession>
<dbReference type="RefSeq" id="WP_193905220.1">
    <property type="nucleotide sequence ID" value="NZ_JADEXG010000007.1"/>
</dbReference>
<proteinExistence type="predicted"/>
<dbReference type="Proteomes" id="UP000636505">
    <property type="component" value="Unassembled WGS sequence"/>
</dbReference>
<keyword evidence="4" id="KW-1185">Reference proteome</keyword>
<keyword evidence="2" id="KW-0472">Membrane</keyword>
<protein>
    <submittedName>
        <fullName evidence="3">Uncharacterized protein</fullName>
    </submittedName>
</protein>
<sequence>MPTDKPTGATKNLGYQLWRWVKRLPNRLAASLLRLLFWVNRPARLSRAGFVLPTTVLLLLMVSLTVGAMSYRSFTRSSQAIAEREQQVVDNVAAPALDRARAKIEYLFTKDPRFPGGVPSSDVLAAMMLNNGSAGIIASADDPYTLPGETRLNIGGVDSADDNAWSFNTDLNGDGTDETIAYSILMDDEATPPGGTSQNIDDQVSTAKAQALVTRNGPINTAETASGCTASARTPEGGWQVVNQAQLEKNFQINTLVVNSSAANRTVSASEFQQVRQSNRGNKWGAWFRYDLEIFSGPEFNWNGAIHTEGSLITPQQFKAYMLSSPSSCVYSNTNSEITLGQRDDNNDGTPDFQGQIIFGALTKTASGADKFEKGAGVGSNGNKYPKFHIYTSRNEAPNQENNTRLTDDTDDSVASKPNQTPSPSDVALDPIQLFTTGISTHINSTTWKRDPNWANSIFANGNNRRIRNLPDAVIPYLDDGYRADNRYGPKPVYNSQNSLASDASVLGDRIETNPTLNAFSPDATNPSNGNFGLDGYWERRAVAGGLRLIVGQRLELGNMYGWGAANDPLYPPSSVSSHEQRQRRSLRDNLAAVQSMAVYHYKSYGGEYPLACVASTVHPGTFMSLRDSRTFKTYPGTSTLEVNFLNGRGTNGWEFKVPFESNANPEAAFRTAVNDRTSPLGSALRNLAYFAGDPLGGAPSFRPVQDNQVHPYPYFAMWGDFSKLRRIFDDYIDASGSDQVSYQVPRATDPSTDLSLADKSTLHSAACTLGMLAYNLDSLKSASESIISSKGQSVADYVITNFAGDPKVQTLEDWATFLSSQTSPEEFRALALYYQTERDRALGFRGANTKIHDYSLAPTSGAFTAGTYELTCNPDAEFSSISGRDKRLALANIFCSKQAGPKYPALYYLFPTVNHNQRETQPSTEEYIAQAYISNNPVTSGTNKSSAVAYKALSISSIKLDPRDIGAGASSPDSWQLPFRNPTEFNPPTLSNWDSSDPETLRGVFDPDPSTRQPMTISTPAGFFNLALLDKGIMDGREVLNTRVMDMDLDQLFNRGNNGDKWISAVTDGVVYAFREDAVREDSIVRPRAANWGSCNTLATIITSNCRMKATGNNLGNQSGTQDPPLNTDNLISPKPVDFFADPDRRPHGWRLINGKDFNRPSTVLHGITFNSDNPVYIRGDFNWHQDRSSGARLEEFTQKLDDDYDNFYTRSTLDTTFATAEDDKWRPAEIFADGITTQSDNFRDGVIEDGFVYDVGSGDGSPVVDSSFLNFNRPYKSGTDPARKIAFSREQWIRETGGSVPTAISVPIRLNRNGEPDLVSGVGTIEYGRFTDKSQHAANQISAKNNTRINALLIAGIVPSRVEQPYGGMHNFPRLLEHWKSKNLYISGGFFQLNFSTQATAPWDQDAWEPGENPKREENIVFYGAANRLWGYDVGLQYAPSAPIAQRFVTVGQPRSEFFRELPVDDPYIQNLCSALSSC</sequence>
<reference evidence="3" key="1">
    <citation type="submission" date="2020-10" db="EMBL/GenBank/DDBJ databases">
        <authorList>
            <person name="Castelo-Branco R."/>
            <person name="Eusebio N."/>
            <person name="Adriana R."/>
            <person name="Vieira A."/>
            <person name="Brugerolle De Fraissinette N."/>
            <person name="Rezende De Castro R."/>
            <person name="Schneider M.P."/>
            <person name="Vasconcelos V."/>
            <person name="Leao P.N."/>
        </authorList>
    </citation>
    <scope>NUCLEOTIDE SEQUENCE</scope>
    <source>
        <strain evidence="3">LEGE 07310</strain>
    </source>
</reference>
<dbReference type="InterPro" id="IPR049774">
    <property type="entry name" value="EPS_HpsA-like"/>
</dbReference>